<keyword evidence="2 3" id="KW-0378">Hydrolase</keyword>
<evidence type="ECO:0000313" key="5">
    <source>
        <dbReference type="EMBL" id="ABK52184.1"/>
    </source>
</evidence>
<dbReference type="GO" id="GO:0005829">
    <property type="term" value="C:cytosol"/>
    <property type="evidence" value="ECO:0007669"/>
    <property type="project" value="TreeGrafter"/>
</dbReference>
<organism evidence="5 6">
    <name type="scientific">Acidothermus cellulolyticus (strain ATCC 43068 / DSM 8971 / 11B)</name>
    <dbReference type="NCBI Taxonomy" id="351607"/>
    <lineage>
        <taxon>Bacteria</taxon>
        <taxon>Bacillati</taxon>
        <taxon>Actinomycetota</taxon>
        <taxon>Actinomycetes</taxon>
        <taxon>Acidothermales</taxon>
        <taxon>Acidothermaceae</taxon>
        <taxon>Acidothermus</taxon>
    </lineage>
</organism>
<dbReference type="EMBL" id="CP000481">
    <property type="protein sequence ID" value="ABK52184.1"/>
    <property type="molecule type" value="Genomic_DNA"/>
</dbReference>
<dbReference type="CDD" id="cd03442">
    <property type="entry name" value="BFIT_BACH"/>
    <property type="match status" value="1"/>
</dbReference>
<evidence type="ECO:0000256" key="3">
    <source>
        <dbReference type="PROSITE-ProRule" id="PRU01106"/>
    </source>
</evidence>
<gene>
    <name evidence="5" type="ordered locus">Acel_0410</name>
</gene>
<dbReference type="PANTHER" id="PTHR11049:SF16">
    <property type="entry name" value="PROTEIN VDLD"/>
    <property type="match status" value="1"/>
</dbReference>
<keyword evidence="6" id="KW-1185">Reference proteome</keyword>
<dbReference type="InterPro" id="IPR033120">
    <property type="entry name" value="HOTDOG_ACOT"/>
</dbReference>
<name>A0LRX4_ACIC1</name>
<dbReference type="InterPro" id="IPR040170">
    <property type="entry name" value="Cytosol_ACT"/>
</dbReference>
<evidence type="ECO:0000259" key="4">
    <source>
        <dbReference type="PROSITE" id="PS51770"/>
    </source>
</evidence>
<dbReference type="KEGG" id="ace:Acel_0410"/>
<reference evidence="5 6" key="1">
    <citation type="journal article" date="2009" name="Genome Res.">
        <title>Complete genome of the cellulolytic thermophile Acidothermus cellulolyticus 11B provides insights into its ecophysiological and evolutionary adaptations.</title>
        <authorList>
            <person name="Barabote R.D."/>
            <person name="Xie G."/>
            <person name="Leu D.H."/>
            <person name="Normand P."/>
            <person name="Necsulea A."/>
            <person name="Daubin V."/>
            <person name="Medigue C."/>
            <person name="Adney W.S."/>
            <person name="Xu X.C."/>
            <person name="Lapidus A."/>
            <person name="Parales R.E."/>
            <person name="Detter C."/>
            <person name="Pujic P."/>
            <person name="Bruce D."/>
            <person name="Lavire C."/>
            <person name="Challacombe J.F."/>
            <person name="Brettin T.S."/>
            <person name="Berry A.M."/>
        </authorList>
    </citation>
    <scope>NUCLEOTIDE SEQUENCE [LARGE SCALE GENOMIC DNA]</scope>
    <source>
        <strain evidence="6">ATCC 43068 / DSM 8971 / 11B</strain>
    </source>
</reference>
<dbReference type="STRING" id="351607.Acel_0410"/>
<dbReference type="GO" id="GO:0006637">
    <property type="term" value="P:acyl-CoA metabolic process"/>
    <property type="evidence" value="ECO:0007669"/>
    <property type="project" value="TreeGrafter"/>
</dbReference>
<feature type="domain" description="HotDog ACOT-type" evidence="4">
    <location>
        <begin position="10"/>
        <end position="124"/>
    </location>
</feature>
<dbReference type="InParanoid" id="A0LRX4"/>
<comment type="similarity">
    <text evidence="1">Belongs to the acyl coenzyme A hydrolase family.</text>
</comment>
<dbReference type="Gene3D" id="3.10.129.10">
    <property type="entry name" value="Hotdog Thioesterase"/>
    <property type="match status" value="1"/>
</dbReference>
<dbReference type="RefSeq" id="WP_011719247.1">
    <property type="nucleotide sequence ID" value="NC_008578.1"/>
</dbReference>
<dbReference type="Pfam" id="PF03061">
    <property type="entry name" value="4HBT"/>
    <property type="match status" value="1"/>
</dbReference>
<evidence type="ECO:0000256" key="1">
    <source>
        <dbReference type="ARBA" id="ARBA00010458"/>
    </source>
</evidence>
<dbReference type="PROSITE" id="PS51770">
    <property type="entry name" value="HOTDOG_ACOT"/>
    <property type="match status" value="1"/>
</dbReference>
<dbReference type="PANTHER" id="PTHR11049">
    <property type="entry name" value="ACYL COENZYME A THIOESTER HYDROLASE"/>
    <property type="match status" value="1"/>
</dbReference>
<dbReference type="SUPFAM" id="SSF54637">
    <property type="entry name" value="Thioesterase/thiol ester dehydrase-isomerase"/>
    <property type="match status" value="1"/>
</dbReference>
<dbReference type="GO" id="GO:0052816">
    <property type="term" value="F:long-chain fatty acyl-CoA hydrolase activity"/>
    <property type="evidence" value="ECO:0007669"/>
    <property type="project" value="TreeGrafter"/>
</dbReference>
<dbReference type="HOGENOM" id="CLU_050164_3_0_11"/>
<dbReference type="OrthoDB" id="9809430at2"/>
<evidence type="ECO:0000313" key="6">
    <source>
        <dbReference type="Proteomes" id="UP000008221"/>
    </source>
</evidence>
<dbReference type="eggNOG" id="COG1607">
    <property type="taxonomic scope" value="Bacteria"/>
</dbReference>
<dbReference type="Proteomes" id="UP000008221">
    <property type="component" value="Chromosome"/>
</dbReference>
<dbReference type="AlphaFoldDB" id="A0LRX4"/>
<accession>A0LRX4</accession>
<sequence>MTELRGVPVSASRLSLSRIATVLDANLYGIVHGGTVMRMIDETAGAVASRHCGGRAVTVAVDEMVFLVPVHIGDIITCQAQVNWTGRTSCEIGVRVTAQPWDRADEEPRHVASAYLVFVAIDENERPRAIPPVIPETEDDHRRFHEAEIRRGTRLARREAILRSRERARPR</sequence>
<protein>
    <submittedName>
        <fullName evidence="5">Thioesterase superfamily protein</fullName>
    </submittedName>
</protein>
<dbReference type="FunFam" id="3.10.129.10:FF:000024">
    <property type="entry name" value="Acyl-CoA hydrolase"/>
    <property type="match status" value="1"/>
</dbReference>
<proteinExistence type="inferred from homology"/>
<dbReference type="InterPro" id="IPR029069">
    <property type="entry name" value="HotDog_dom_sf"/>
</dbReference>
<dbReference type="InterPro" id="IPR006683">
    <property type="entry name" value="Thioestr_dom"/>
</dbReference>
<evidence type="ECO:0000256" key="2">
    <source>
        <dbReference type="ARBA" id="ARBA00022801"/>
    </source>
</evidence>